<dbReference type="Proteomes" id="UP001501455">
    <property type="component" value="Unassembled WGS sequence"/>
</dbReference>
<organism evidence="2 3">
    <name type="scientific">Streptomyces prasinosporus</name>
    <dbReference type="NCBI Taxonomy" id="68256"/>
    <lineage>
        <taxon>Bacteria</taxon>
        <taxon>Bacillati</taxon>
        <taxon>Actinomycetota</taxon>
        <taxon>Actinomycetes</taxon>
        <taxon>Kitasatosporales</taxon>
        <taxon>Streptomycetaceae</taxon>
        <taxon>Streptomyces</taxon>
        <taxon>Streptomyces albogriseolus group</taxon>
    </lineage>
</organism>
<protein>
    <submittedName>
        <fullName evidence="2">Uncharacterized protein</fullName>
    </submittedName>
</protein>
<gene>
    <name evidence="2" type="ORF">GCM10019016_030080</name>
</gene>
<name>A0ABP6TKZ4_9ACTN</name>
<dbReference type="RefSeq" id="WP_345575885.1">
    <property type="nucleotide sequence ID" value="NZ_BAAAXF010000021.1"/>
</dbReference>
<accession>A0ABP6TKZ4</accession>
<reference evidence="3" key="1">
    <citation type="journal article" date="2019" name="Int. J. Syst. Evol. Microbiol.">
        <title>The Global Catalogue of Microorganisms (GCM) 10K type strain sequencing project: providing services to taxonomists for standard genome sequencing and annotation.</title>
        <authorList>
            <consortium name="The Broad Institute Genomics Platform"/>
            <consortium name="The Broad Institute Genome Sequencing Center for Infectious Disease"/>
            <person name="Wu L."/>
            <person name="Ma J."/>
        </authorList>
    </citation>
    <scope>NUCLEOTIDE SEQUENCE [LARGE SCALE GENOMIC DNA]</scope>
    <source>
        <strain evidence="3">JCM 4816</strain>
    </source>
</reference>
<dbReference type="EMBL" id="BAAAXF010000021">
    <property type="protein sequence ID" value="GAA3495907.1"/>
    <property type="molecule type" value="Genomic_DNA"/>
</dbReference>
<feature type="region of interest" description="Disordered" evidence="1">
    <location>
        <begin position="72"/>
        <end position="93"/>
    </location>
</feature>
<keyword evidence="3" id="KW-1185">Reference proteome</keyword>
<evidence type="ECO:0000256" key="1">
    <source>
        <dbReference type="SAM" id="MobiDB-lite"/>
    </source>
</evidence>
<comment type="caution">
    <text evidence="2">The sequence shown here is derived from an EMBL/GenBank/DDBJ whole genome shotgun (WGS) entry which is preliminary data.</text>
</comment>
<proteinExistence type="predicted"/>
<sequence>MAAVIASLAGALILAGIVYGIARLITPDEPRRPPLAGLRGRRAALEEAERWLVGLRLHDRVDAATYQRRMSGIARGQRRTATGPTNAVAGRHG</sequence>
<evidence type="ECO:0000313" key="2">
    <source>
        <dbReference type="EMBL" id="GAA3495907.1"/>
    </source>
</evidence>
<evidence type="ECO:0000313" key="3">
    <source>
        <dbReference type="Proteomes" id="UP001501455"/>
    </source>
</evidence>